<dbReference type="EMBL" id="VSWD01000007">
    <property type="protein sequence ID" value="KAK3098858.1"/>
    <property type="molecule type" value="Genomic_DNA"/>
</dbReference>
<dbReference type="Gene3D" id="3.40.50.720">
    <property type="entry name" value="NAD(P)-binding Rossmann-like Domain"/>
    <property type="match status" value="1"/>
</dbReference>
<name>A0AA88Y661_PINIB</name>
<proteinExistence type="inferred from homology"/>
<dbReference type="InterPro" id="IPR036291">
    <property type="entry name" value="NAD(P)-bd_dom_sf"/>
</dbReference>
<sequence>IFFDFLFNFSGLIGRSFAMLYAAGGYNVKLYDIEASQIEGAMKDIRDQLVHLDKTGFLRGKLTMTEQENLITGTNDLAECVKDAFFIQECVPEKLEIKQQVHSQIDCLMNKDAILSSSSSAIVPSAISQKIKHKNRFIVVHPTNPPFYAPLVELIPASWSDPDVLVRTRQLMIDIGQVPVVLKREVDGFVLNRIQYAILRECWSLVRASTLCLISKTVIVETIEMIMQITNKEPMH</sequence>
<keyword evidence="2" id="KW-0520">NAD</keyword>
<dbReference type="GO" id="GO:0006631">
    <property type="term" value="P:fatty acid metabolic process"/>
    <property type="evidence" value="ECO:0007669"/>
    <property type="project" value="InterPro"/>
</dbReference>
<keyword evidence="6" id="KW-1185">Reference proteome</keyword>
<dbReference type="FunFam" id="3.40.50.720:FF:000356">
    <property type="entry name" value="Lambda-crystallin homolog"/>
    <property type="match status" value="1"/>
</dbReference>
<dbReference type="GO" id="GO:0070403">
    <property type="term" value="F:NAD+ binding"/>
    <property type="evidence" value="ECO:0007669"/>
    <property type="project" value="InterPro"/>
</dbReference>
<evidence type="ECO:0000256" key="2">
    <source>
        <dbReference type="ARBA" id="ARBA00023027"/>
    </source>
</evidence>
<feature type="domain" description="3-hydroxyacyl-CoA dehydrogenase NAD binding" evidence="4">
    <location>
        <begin position="10"/>
        <end position="183"/>
    </location>
</feature>
<feature type="non-terminal residue" evidence="5">
    <location>
        <position position="1"/>
    </location>
</feature>
<accession>A0AA88Y661</accession>
<evidence type="ECO:0000313" key="6">
    <source>
        <dbReference type="Proteomes" id="UP001186944"/>
    </source>
</evidence>
<evidence type="ECO:0000256" key="1">
    <source>
        <dbReference type="ARBA" id="ARBA00009463"/>
    </source>
</evidence>
<feature type="site" description="Important for catalytic activity" evidence="3">
    <location>
        <position position="141"/>
    </location>
</feature>
<dbReference type="SUPFAM" id="SSF51735">
    <property type="entry name" value="NAD(P)-binding Rossmann-fold domains"/>
    <property type="match status" value="1"/>
</dbReference>
<evidence type="ECO:0000256" key="3">
    <source>
        <dbReference type="PIRSR" id="PIRSR000105-1"/>
    </source>
</evidence>
<dbReference type="Pfam" id="PF02737">
    <property type="entry name" value="3HCDH_N"/>
    <property type="match status" value="1"/>
</dbReference>
<comment type="similarity">
    <text evidence="1">Belongs to the 3-hydroxyacyl-CoA dehydrogenase family.</text>
</comment>
<dbReference type="AlphaFoldDB" id="A0AA88Y661"/>
<organism evidence="5 6">
    <name type="scientific">Pinctada imbricata</name>
    <name type="common">Atlantic pearl-oyster</name>
    <name type="synonym">Pinctada martensii</name>
    <dbReference type="NCBI Taxonomy" id="66713"/>
    <lineage>
        <taxon>Eukaryota</taxon>
        <taxon>Metazoa</taxon>
        <taxon>Spiralia</taxon>
        <taxon>Lophotrochozoa</taxon>
        <taxon>Mollusca</taxon>
        <taxon>Bivalvia</taxon>
        <taxon>Autobranchia</taxon>
        <taxon>Pteriomorphia</taxon>
        <taxon>Pterioida</taxon>
        <taxon>Pterioidea</taxon>
        <taxon>Pteriidae</taxon>
        <taxon>Pinctada</taxon>
    </lineage>
</organism>
<dbReference type="InterPro" id="IPR006176">
    <property type="entry name" value="3-OHacyl-CoA_DH_NAD-bd"/>
</dbReference>
<reference evidence="5" key="1">
    <citation type="submission" date="2019-08" db="EMBL/GenBank/DDBJ databases">
        <title>The improved chromosome-level genome for the pearl oyster Pinctada fucata martensii using PacBio sequencing and Hi-C.</title>
        <authorList>
            <person name="Zheng Z."/>
        </authorList>
    </citation>
    <scope>NUCLEOTIDE SEQUENCE</scope>
    <source>
        <strain evidence="5">ZZ-2019</strain>
        <tissue evidence="5">Adductor muscle</tissue>
    </source>
</reference>
<comment type="caution">
    <text evidence="5">The sequence shown here is derived from an EMBL/GenBank/DDBJ whole genome shotgun (WGS) entry which is preliminary data.</text>
</comment>
<dbReference type="PANTHER" id="PTHR48075:SF1">
    <property type="entry name" value="LAMBDA-CRYSTALLIN HOMOLOG"/>
    <property type="match status" value="1"/>
</dbReference>
<gene>
    <name evidence="5" type="ORF">FSP39_023797</name>
</gene>
<evidence type="ECO:0000259" key="4">
    <source>
        <dbReference type="Pfam" id="PF02737"/>
    </source>
</evidence>
<dbReference type="PIRSF" id="PIRSF000105">
    <property type="entry name" value="HCDH"/>
    <property type="match status" value="1"/>
</dbReference>
<dbReference type="Proteomes" id="UP001186944">
    <property type="component" value="Unassembled WGS sequence"/>
</dbReference>
<dbReference type="GO" id="GO:0050104">
    <property type="term" value="F:L-gulonate 3-dehydrogenase activity"/>
    <property type="evidence" value="ECO:0007669"/>
    <property type="project" value="TreeGrafter"/>
</dbReference>
<dbReference type="InterPro" id="IPR022694">
    <property type="entry name" value="3-OHacyl-CoA_DH"/>
</dbReference>
<protein>
    <recommendedName>
        <fullName evidence="4">3-hydroxyacyl-CoA dehydrogenase NAD binding domain-containing protein</fullName>
    </recommendedName>
</protein>
<dbReference type="PANTHER" id="PTHR48075">
    <property type="entry name" value="3-HYDROXYACYL-COA DEHYDROGENASE FAMILY PROTEIN"/>
    <property type="match status" value="1"/>
</dbReference>
<evidence type="ECO:0000313" key="5">
    <source>
        <dbReference type="EMBL" id="KAK3098858.1"/>
    </source>
</evidence>